<dbReference type="EMBL" id="SJOI01000001">
    <property type="protein sequence ID" value="TCL03627.1"/>
    <property type="molecule type" value="Genomic_DNA"/>
</dbReference>
<keyword evidence="1" id="KW-0732">Signal</keyword>
<evidence type="ECO:0000256" key="1">
    <source>
        <dbReference type="SAM" id="SignalP"/>
    </source>
</evidence>
<feature type="signal peptide" evidence="1">
    <location>
        <begin position="1"/>
        <end position="17"/>
    </location>
</feature>
<evidence type="ECO:0000313" key="2">
    <source>
        <dbReference type="EMBL" id="TCL03627.1"/>
    </source>
</evidence>
<evidence type="ECO:0000313" key="3">
    <source>
        <dbReference type="Proteomes" id="UP000294555"/>
    </source>
</evidence>
<protein>
    <submittedName>
        <fullName evidence="2">Uncharacterized protein YcfL</fullName>
    </submittedName>
</protein>
<dbReference type="Proteomes" id="UP000294555">
    <property type="component" value="Unassembled WGS sequence"/>
</dbReference>
<dbReference type="AlphaFoldDB" id="A0A4R1NA98"/>
<proteinExistence type="predicted"/>
<gene>
    <name evidence="2" type="ORF">EZJ58_1703</name>
</gene>
<name>A0A4R1NA98_9GAMM</name>
<organism evidence="2 3">
    <name type="scientific">Sodalis ligni</name>
    <dbReference type="NCBI Taxonomy" id="2697027"/>
    <lineage>
        <taxon>Bacteria</taxon>
        <taxon>Pseudomonadati</taxon>
        <taxon>Pseudomonadota</taxon>
        <taxon>Gammaproteobacteria</taxon>
        <taxon>Enterobacterales</taxon>
        <taxon>Bruguierivoracaceae</taxon>
        <taxon>Sodalis</taxon>
    </lineage>
</organism>
<dbReference type="RefSeq" id="WP_132922479.1">
    <property type="nucleotide sequence ID" value="NZ_SJOI01000001.1"/>
</dbReference>
<dbReference type="InterPro" id="IPR038483">
    <property type="entry name" value="YcfL-like_sf"/>
</dbReference>
<dbReference type="Pfam" id="PF07233">
    <property type="entry name" value="DUF1425"/>
    <property type="match status" value="1"/>
</dbReference>
<comment type="caution">
    <text evidence="2">The sequence shown here is derived from an EMBL/GenBank/DDBJ whole genome shotgun (WGS) entry which is preliminary data.</text>
</comment>
<sequence length="128" mass="13912">MRFARFAPSLLAGLLLAAGCSSGGHKTLMINNQQSLVMDLSVMTAGINAQPPSIGDVQGQKRAAAVIHNDQSHPVTLHYRFYWYDRQGLDILPYASVQTLVIPPGATVTVDATSGNLEARQVRLYLYI</sequence>
<dbReference type="InterPro" id="IPR010824">
    <property type="entry name" value="DUF1425"/>
</dbReference>
<accession>A0A4R1NA98</accession>
<reference evidence="2 3" key="1">
    <citation type="submission" date="2019-02" db="EMBL/GenBank/DDBJ databases">
        <title>Investigation of anaerobic lignin degradation for improved lignocellulosic biofuels.</title>
        <authorList>
            <person name="Deangelis K."/>
        </authorList>
    </citation>
    <scope>NUCLEOTIDE SEQUENCE [LARGE SCALE GENOMIC DNA]</scope>
    <source>
        <strain evidence="2 3">159R</strain>
    </source>
</reference>
<feature type="chain" id="PRO_5020621275" evidence="1">
    <location>
        <begin position="18"/>
        <end position="128"/>
    </location>
</feature>
<dbReference type="OrthoDB" id="5616034at2"/>
<keyword evidence="3" id="KW-1185">Reference proteome</keyword>
<dbReference type="PROSITE" id="PS51257">
    <property type="entry name" value="PROKAR_LIPOPROTEIN"/>
    <property type="match status" value="1"/>
</dbReference>
<dbReference type="CDD" id="cd09030">
    <property type="entry name" value="DUF1425"/>
    <property type="match status" value="1"/>
</dbReference>
<dbReference type="Gene3D" id="2.60.40.3230">
    <property type="match status" value="1"/>
</dbReference>